<sequence>MPPFDLSQLQAMWDGIFPAIFGPLAAVVDTIGASVQGP</sequence>
<proteinExistence type="predicted"/>
<reference evidence="1 2" key="1">
    <citation type="submission" date="2019-03" db="EMBL/GenBank/DDBJ databases">
        <title>Root nodule microbial communities of legume samples collected from USA, Mexico and Botswana.</title>
        <authorList>
            <person name="Hirsch A."/>
        </authorList>
    </citation>
    <scope>NUCLEOTIDE SEQUENCE [LARGE SCALE GENOMIC DNA]</scope>
    <source>
        <strain evidence="1 2">55</strain>
    </source>
</reference>
<dbReference type="EMBL" id="SMCX01000003">
    <property type="protein sequence ID" value="TCW25765.1"/>
    <property type="molecule type" value="Genomic_DNA"/>
</dbReference>
<gene>
    <name evidence="1" type="ORF">EDD19_103113</name>
</gene>
<evidence type="ECO:0000313" key="1">
    <source>
        <dbReference type="EMBL" id="TCW25765.1"/>
    </source>
</evidence>
<dbReference type="Proteomes" id="UP000295805">
    <property type="component" value="Unassembled WGS sequence"/>
</dbReference>
<dbReference type="AlphaFoldDB" id="A0A4R3ZY17"/>
<comment type="caution">
    <text evidence="1">The sequence shown here is derived from an EMBL/GenBank/DDBJ whole genome shotgun (WGS) entry which is preliminary data.</text>
</comment>
<protein>
    <submittedName>
        <fullName evidence="1">Uncharacterized protein</fullName>
    </submittedName>
</protein>
<evidence type="ECO:0000313" key="2">
    <source>
        <dbReference type="Proteomes" id="UP000295805"/>
    </source>
</evidence>
<name>A0A4R3ZY17_9ACTN</name>
<accession>A0A4R3ZY17</accession>
<organism evidence="1 2">
    <name type="scientific">Dietzia cinnamea</name>
    <dbReference type="NCBI Taxonomy" id="321318"/>
    <lineage>
        <taxon>Bacteria</taxon>
        <taxon>Bacillati</taxon>
        <taxon>Actinomycetota</taxon>
        <taxon>Actinomycetes</taxon>
        <taxon>Mycobacteriales</taxon>
        <taxon>Dietziaceae</taxon>
        <taxon>Dietzia</taxon>
    </lineage>
</organism>